<dbReference type="OrthoDB" id="4951845at2759"/>
<keyword evidence="4" id="KW-1185">Reference proteome</keyword>
<dbReference type="Gene3D" id="3.40.30.10">
    <property type="entry name" value="Glutaredoxin"/>
    <property type="match status" value="1"/>
</dbReference>
<dbReference type="InterPro" id="IPR004045">
    <property type="entry name" value="Glutathione_S-Trfase_N"/>
</dbReference>
<organism evidence="3 4">
    <name type="scientific">Calocera cornea HHB12733</name>
    <dbReference type="NCBI Taxonomy" id="1353952"/>
    <lineage>
        <taxon>Eukaryota</taxon>
        <taxon>Fungi</taxon>
        <taxon>Dikarya</taxon>
        <taxon>Basidiomycota</taxon>
        <taxon>Agaricomycotina</taxon>
        <taxon>Dacrymycetes</taxon>
        <taxon>Dacrymycetales</taxon>
        <taxon>Dacrymycetaceae</taxon>
        <taxon>Calocera</taxon>
    </lineage>
</organism>
<dbReference type="GO" id="GO:0005737">
    <property type="term" value="C:cytoplasm"/>
    <property type="evidence" value="ECO:0007669"/>
    <property type="project" value="TreeGrafter"/>
</dbReference>
<accession>A0A165HPR1</accession>
<feature type="domain" description="GST C-terminal" evidence="2">
    <location>
        <begin position="115"/>
        <end position="239"/>
    </location>
</feature>
<proteinExistence type="predicted"/>
<dbReference type="SFLD" id="SFLDG00358">
    <property type="entry name" value="Main_(cytGST)"/>
    <property type="match status" value="1"/>
</dbReference>
<dbReference type="SFLD" id="SFLDS00019">
    <property type="entry name" value="Glutathione_Transferase_(cytos"/>
    <property type="match status" value="1"/>
</dbReference>
<dbReference type="AlphaFoldDB" id="A0A165HPR1"/>
<dbReference type="InParanoid" id="A0A165HPR1"/>
<dbReference type="PROSITE" id="PS50404">
    <property type="entry name" value="GST_NTER"/>
    <property type="match status" value="1"/>
</dbReference>
<dbReference type="EMBL" id="KV423939">
    <property type="protein sequence ID" value="KZT59574.1"/>
    <property type="molecule type" value="Genomic_DNA"/>
</dbReference>
<reference evidence="3 4" key="1">
    <citation type="journal article" date="2016" name="Mol. Biol. Evol.">
        <title>Comparative Genomics of Early-Diverging Mushroom-Forming Fungi Provides Insights into the Origins of Lignocellulose Decay Capabilities.</title>
        <authorList>
            <person name="Nagy L.G."/>
            <person name="Riley R."/>
            <person name="Tritt A."/>
            <person name="Adam C."/>
            <person name="Daum C."/>
            <person name="Floudas D."/>
            <person name="Sun H."/>
            <person name="Yadav J.S."/>
            <person name="Pangilinan J."/>
            <person name="Larsson K.H."/>
            <person name="Matsuura K."/>
            <person name="Barry K."/>
            <person name="Labutti K."/>
            <person name="Kuo R."/>
            <person name="Ohm R.A."/>
            <person name="Bhattacharya S.S."/>
            <person name="Shirouzu T."/>
            <person name="Yoshinaga Y."/>
            <person name="Martin F.M."/>
            <person name="Grigoriev I.V."/>
            <person name="Hibbett D.S."/>
        </authorList>
    </citation>
    <scope>NUCLEOTIDE SEQUENCE [LARGE SCALE GENOMIC DNA]</scope>
    <source>
        <strain evidence="3 4">HHB12733</strain>
    </source>
</reference>
<dbReference type="InterPro" id="IPR010987">
    <property type="entry name" value="Glutathione-S-Trfase_C-like"/>
</dbReference>
<dbReference type="CDD" id="cd00299">
    <property type="entry name" value="GST_C_family"/>
    <property type="match status" value="1"/>
</dbReference>
<evidence type="ECO:0000313" key="3">
    <source>
        <dbReference type="EMBL" id="KZT59574.1"/>
    </source>
</evidence>
<dbReference type="InterPro" id="IPR036282">
    <property type="entry name" value="Glutathione-S-Trfase_C_sf"/>
</dbReference>
<evidence type="ECO:0000259" key="1">
    <source>
        <dbReference type="PROSITE" id="PS50404"/>
    </source>
</evidence>
<dbReference type="InterPro" id="IPR040079">
    <property type="entry name" value="Glutathione_S-Trfase"/>
</dbReference>
<protein>
    <submittedName>
        <fullName evidence="3">Glutathione S-transferase</fullName>
    </submittedName>
</protein>
<dbReference type="SUPFAM" id="SSF52833">
    <property type="entry name" value="Thioredoxin-like"/>
    <property type="match status" value="1"/>
</dbReference>
<feature type="domain" description="GST N-terminal" evidence="1">
    <location>
        <begin position="31"/>
        <end position="109"/>
    </location>
</feature>
<dbReference type="InterPro" id="IPR050983">
    <property type="entry name" value="GST_Omega/HSP26"/>
</dbReference>
<dbReference type="STRING" id="1353952.A0A165HPR1"/>
<evidence type="ECO:0000313" key="4">
    <source>
        <dbReference type="Proteomes" id="UP000076842"/>
    </source>
</evidence>
<sequence>MPSPDEAIHPVATGRAAQTVAAHEAPTADGNGLVFYSGWFCPFVARTWLALEEKGIPYQYKEVNPYKKEPEFLAISPKGLVPAIKWHDKPLHESLVICDFLEEAYPGTPSLYPKDPYDRAQLRISIDTVSKSFLPAFFRLLQSQEPEKQAQALEEVYDALRKWSAPLVGPFYFGEQFTLADIALAPWVARFYIVEQHRNFRASAVGDKFVKWCEAVRARESFKSILSEEKYYEEIYARYLKDEAMSEAAKATRAGRTIP</sequence>
<dbReference type="CDD" id="cd00570">
    <property type="entry name" value="GST_N_family"/>
    <property type="match status" value="1"/>
</dbReference>
<dbReference type="PROSITE" id="PS50405">
    <property type="entry name" value="GST_CTER"/>
    <property type="match status" value="1"/>
</dbReference>
<dbReference type="Pfam" id="PF13409">
    <property type="entry name" value="GST_N_2"/>
    <property type="match status" value="1"/>
</dbReference>
<dbReference type="SUPFAM" id="SSF47616">
    <property type="entry name" value="GST C-terminal domain-like"/>
    <property type="match status" value="1"/>
</dbReference>
<dbReference type="InterPro" id="IPR036249">
    <property type="entry name" value="Thioredoxin-like_sf"/>
</dbReference>
<name>A0A165HPR1_9BASI</name>
<dbReference type="PANTHER" id="PTHR43968">
    <property type="match status" value="1"/>
</dbReference>
<dbReference type="Proteomes" id="UP000076842">
    <property type="component" value="Unassembled WGS sequence"/>
</dbReference>
<dbReference type="PANTHER" id="PTHR43968:SF6">
    <property type="entry name" value="GLUTATHIONE S-TRANSFERASE OMEGA"/>
    <property type="match status" value="1"/>
</dbReference>
<evidence type="ECO:0000259" key="2">
    <source>
        <dbReference type="PROSITE" id="PS50405"/>
    </source>
</evidence>
<keyword evidence="3" id="KW-0808">Transferase</keyword>
<dbReference type="Pfam" id="PF13410">
    <property type="entry name" value="GST_C_2"/>
    <property type="match status" value="1"/>
</dbReference>
<gene>
    <name evidence="3" type="ORF">CALCODRAFT_493519</name>
</gene>
<dbReference type="Gene3D" id="1.20.1050.10">
    <property type="match status" value="1"/>
</dbReference>
<dbReference type="GO" id="GO:0016740">
    <property type="term" value="F:transferase activity"/>
    <property type="evidence" value="ECO:0007669"/>
    <property type="project" value="UniProtKB-KW"/>
</dbReference>